<name>A0A914PRQ0_9BILA</name>
<organism evidence="2 3">
    <name type="scientific">Panagrolaimus davidi</name>
    <dbReference type="NCBI Taxonomy" id="227884"/>
    <lineage>
        <taxon>Eukaryota</taxon>
        <taxon>Metazoa</taxon>
        <taxon>Ecdysozoa</taxon>
        <taxon>Nematoda</taxon>
        <taxon>Chromadorea</taxon>
        <taxon>Rhabditida</taxon>
        <taxon>Tylenchina</taxon>
        <taxon>Panagrolaimomorpha</taxon>
        <taxon>Panagrolaimoidea</taxon>
        <taxon>Panagrolaimidae</taxon>
        <taxon>Panagrolaimus</taxon>
    </lineage>
</organism>
<feature type="transmembrane region" description="Helical" evidence="1">
    <location>
        <begin position="21"/>
        <end position="41"/>
    </location>
</feature>
<dbReference type="Proteomes" id="UP000887578">
    <property type="component" value="Unplaced"/>
</dbReference>
<reference evidence="3" key="1">
    <citation type="submission" date="2022-11" db="UniProtKB">
        <authorList>
            <consortium name="WormBaseParasite"/>
        </authorList>
    </citation>
    <scope>IDENTIFICATION</scope>
</reference>
<dbReference type="AlphaFoldDB" id="A0A914PRQ0"/>
<sequence length="228" mass="26482">MSLLLSRTYQQHPLFAYFTAFDYLARYALLNLTFALCLNLLVGYCSSSKTIQRVYCGTFSYLFLLCFWFLTGGLVIISYLLNCKRLFDNEMFVLLNNCDRSDPSTKLGTLTTTSDGGSRMYPSPIATTTQRIPLRRNRISRNRQLLNQATLLCIVYIIDFGLYRYGPYISPTLQATLYFKLINIARNCIQILCQISRPLIFYFFDSEINSKVKKFSRQIFKRNPKIVN</sequence>
<keyword evidence="1" id="KW-0472">Membrane</keyword>
<feature type="transmembrane region" description="Helical" evidence="1">
    <location>
        <begin position="61"/>
        <end position="81"/>
    </location>
</feature>
<keyword evidence="1" id="KW-1133">Transmembrane helix</keyword>
<evidence type="ECO:0000313" key="3">
    <source>
        <dbReference type="WBParaSite" id="PDA_v2.g17515.t1"/>
    </source>
</evidence>
<evidence type="ECO:0000313" key="2">
    <source>
        <dbReference type="Proteomes" id="UP000887578"/>
    </source>
</evidence>
<protein>
    <submittedName>
        <fullName evidence="3">G-protein coupled receptors family 1 profile domain-containing protein</fullName>
    </submittedName>
</protein>
<keyword evidence="2" id="KW-1185">Reference proteome</keyword>
<keyword evidence="1" id="KW-0812">Transmembrane</keyword>
<accession>A0A914PRQ0</accession>
<dbReference type="WBParaSite" id="PDA_v2.g17515.t1">
    <property type="protein sequence ID" value="PDA_v2.g17515.t1"/>
    <property type="gene ID" value="PDA_v2.g17515"/>
</dbReference>
<evidence type="ECO:0000256" key="1">
    <source>
        <dbReference type="SAM" id="Phobius"/>
    </source>
</evidence>
<proteinExistence type="predicted"/>